<dbReference type="EMBL" id="PP511705">
    <property type="protein sequence ID" value="XCD06713.1"/>
    <property type="molecule type" value="Genomic_DNA"/>
</dbReference>
<name>A0AAU8B385_9VIRU</name>
<keyword evidence="1" id="KW-0175">Coiled coil</keyword>
<protein>
    <submittedName>
        <fullName evidence="2">DNA pilot protein</fullName>
    </submittedName>
</protein>
<proteinExistence type="predicted"/>
<accession>A0AAU8B385</accession>
<reference evidence="2" key="1">
    <citation type="submission" date="2024-03" db="EMBL/GenBank/DDBJ databases">
        <title>Diverse circular DNA viruses in blood, oral, and fecal samples of captive lemurs.</title>
        <authorList>
            <person name="Paietta E.N."/>
            <person name="Kraberger S."/>
            <person name="Lund M.C."/>
            <person name="Custer J.M."/>
            <person name="Vargas K.M."/>
            <person name="Ehmke E.E."/>
            <person name="Yoder A.D."/>
            <person name="Varsani A."/>
        </authorList>
    </citation>
    <scope>NUCLEOTIDE SEQUENCE</scope>
    <source>
        <strain evidence="2">Duke_25SS_79</strain>
    </source>
</reference>
<organism evidence="2">
    <name type="scientific">Dulem virus 208</name>
    <dbReference type="NCBI Taxonomy" id="3145685"/>
    <lineage>
        <taxon>Viruses</taxon>
        <taxon>Monodnaviria</taxon>
        <taxon>Sangervirae</taxon>
        <taxon>Phixviricota</taxon>
        <taxon>Malgrandaviricetes</taxon>
        <taxon>Petitvirales</taxon>
        <taxon>Microviridae</taxon>
        <taxon>Microvirus</taxon>
    </lineage>
</organism>
<evidence type="ECO:0000313" key="2">
    <source>
        <dbReference type="EMBL" id="XCD06713.1"/>
    </source>
</evidence>
<feature type="coiled-coil region" evidence="1">
    <location>
        <begin position="172"/>
        <end position="206"/>
    </location>
</feature>
<sequence length="317" mass="35095">MGPGIIAAGVTGIGNLINSLFQGGQNRKNREFQREENEKSRQFSLDMWNRQNEYNLPTNQMSRLRDAGINPHLAYSNGAPMNTSNAPASPTGIGSLPPGEASKLNLGEIFNAILVKSQVKNIDADTAKKQAEKEQVEAQTTGIGKDNQLKDIDLTYKEKQIVSQLGMTEQQVKESQSRIETAITQNEKVKQEIDNLKSSKKLTEQQTQNLVKTLSLISAQTQQILADADLKREQRNLTILQKGNVEAQTRKLTEEVGLLNIDSKYRAKQLDAAIKEAYQRIKESGVRIDNVSFQQVSSIIGSLMNVATKGNTMLVQP</sequence>
<evidence type="ECO:0000256" key="1">
    <source>
        <dbReference type="SAM" id="Coils"/>
    </source>
</evidence>